<dbReference type="Proteomes" id="UP000691718">
    <property type="component" value="Unassembled WGS sequence"/>
</dbReference>
<dbReference type="OrthoDB" id="7312725at2759"/>
<name>A0A8S3WIZ1_PARAO</name>
<evidence type="ECO:0000256" key="1">
    <source>
        <dbReference type="ARBA" id="ARBA00022723"/>
    </source>
</evidence>
<dbReference type="EMBL" id="CAJQZP010000451">
    <property type="protein sequence ID" value="CAG4962444.1"/>
    <property type="molecule type" value="Genomic_DNA"/>
</dbReference>
<evidence type="ECO:0000313" key="7">
    <source>
        <dbReference type="EMBL" id="CAG4962444.1"/>
    </source>
</evidence>
<keyword evidence="4 5" id="KW-0238">DNA-binding</keyword>
<keyword evidence="3" id="KW-0862">Zinc</keyword>
<organism evidence="7 8">
    <name type="scientific">Parnassius apollo</name>
    <name type="common">Apollo butterfly</name>
    <name type="synonym">Papilio apollo</name>
    <dbReference type="NCBI Taxonomy" id="110799"/>
    <lineage>
        <taxon>Eukaryota</taxon>
        <taxon>Metazoa</taxon>
        <taxon>Ecdysozoa</taxon>
        <taxon>Arthropoda</taxon>
        <taxon>Hexapoda</taxon>
        <taxon>Insecta</taxon>
        <taxon>Pterygota</taxon>
        <taxon>Neoptera</taxon>
        <taxon>Endopterygota</taxon>
        <taxon>Lepidoptera</taxon>
        <taxon>Glossata</taxon>
        <taxon>Ditrysia</taxon>
        <taxon>Papilionoidea</taxon>
        <taxon>Papilionidae</taxon>
        <taxon>Parnassiinae</taxon>
        <taxon>Parnassini</taxon>
        <taxon>Parnassius</taxon>
        <taxon>Parnassius</taxon>
    </lineage>
</organism>
<comment type="caution">
    <text evidence="7">The sequence shown here is derived from an EMBL/GenBank/DDBJ whole genome shotgun (WGS) entry which is preliminary data.</text>
</comment>
<keyword evidence="8" id="KW-1185">Reference proteome</keyword>
<sequence length="100" mass="11668">MPSCALRYCLNNSRNIIKSQGVTFHQFCRSCHDTRESWIKFVQKNRSKADYSCICSVHFKENDKYTTKTGRVYLKKSAVPCDNVIILLYNIAEIFVIFCD</sequence>
<gene>
    <name evidence="7" type="ORF">PAPOLLO_LOCUS6779</name>
</gene>
<evidence type="ECO:0000256" key="3">
    <source>
        <dbReference type="ARBA" id="ARBA00022833"/>
    </source>
</evidence>
<dbReference type="SMART" id="SM00980">
    <property type="entry name" value="THAP"/>
    <property type="match status" value="1"/>
</dbReference>
<dbReference type="InterPro" id="IPR006612">
    <property type="entry name" value="THAP_Znf"/>
</dbReference>
<dbReference type="PROSITE" id="PS50950">
    <property type="entry name" value="ZF_THAP"/>
    <property type="match status" value="1"/>
</dbReference>
<reference evidence="7" key="1">
    <citation type="submission" date="2021-04" db="EMBL/GenBank/DDBJ databases">
        <authorList>
            <person name="Tunstrom K."/>
        </authorList>
    </citation>
    <scope>NUCLEOTIDE SEQUENCE</scope>
</reference>
<feature type="domain" description="THAP-type" evidence="6">
    <location>
        <begin position="1"/>
        <end position="83"/>
    </location>
</feature>
<accession>A0A8S3WIZ1</accession>
<evidence type="ECO:0000259" key="6">
    <source>
        <dbReference type="PROSITE" id="PS50950"/>
    </source>
</evidence>
<keyword evidence="2 5" id="KW-0863">Zinc-finger</keyword>
<evidence type="ECO:0000256" key="4">
    <source>
        <dbReference type="ARBA" id="ARBA00023125"/>
    </source>
</evidence>
<dbReference type="GO" id="GO:0003677">
    <property type="term" value="F:DNA binding"/>
    <property type="evidence" value="ECO:0007669"/>
    <property type="project" value="UniProtKB-UniRule"/>
</dbReference>
<proteinExistence type="predicted"/>
<evidence type="ECO:0000256" key="5">
    <source>
        <dbReference type="PROSITE-ProRule" id="PRU00309"/>
    </source>
</evidence>
<keyword evidence="1" id="KW-0479">Metal-binding</keyword>
<dbReference type="Pfam" id="PF05485">
    <property type="entry name" value="THAP"/>
    <property type="match status" value="1"/>
</dbReference>
<dbReference type="GO" id="GO:0008270">
    <property type="term" value="F:zinc ion binding"/>
    <property type="evidence" value="ECO:0007669"/>
    <property type="project" value="UniProtKB-KW"/>
</dbReference>
<protein>
    <submittedName>
        <fullName evidence="7">(apollo) hypothetical protein</fullName>
    </submittedName>
</protein>
<evidence type="ECO:0000313" key="8">
    <source>
        <dbReference type="Proteomes" id="UP000691718"/>
    </source>
</evidence>
<evidence type="ECO:0000256" key="2">
    <source>
        <dbReference type="ARBA" id="ARBA00022771"/>
    </source>
</evidence>
<dbReference type="AlphaFoldDB" id="A0A8S3WIZ1"/>